<feature type="compositionally biased region" description="Basic residues" evidence="1">
    <location>
        <begin position="40"/>
        <end position="50"/>
    </location>
</feature>
<dbReference type="Proteomes" id="UP000298663">
    <property type="component" value="Unassembled WGS sequence"/>
</dbReference>
<name>A0A4U5LWB3_STECR</name>
<keyword evidence="3" id="KW-1185">Reference proteome</keyword>
<organism evidence="2 3">
    <name type="scientific">Steinernema carpocapsae</name>
    <name type="common">Entomopathogenic nematode</name>
    <dbReference type="NCBI Taxonomy" id="34508"/>
    <lineage>
        <taxon>Eukaryota</taxon>
        <taxon>Metazoa</taxon>
        <taxon>Ecdysozoa</taxon>
        <taxon>Nematoda</taxon>
        <taxon>Chromadorea</taxon>
        <taxon>Rhabditida</taxon>
        <taxon>Tylenchina</taxon>
        <taxon>Panagrolaimomorpha</taxon>
        <taxon>Strongyloidoidea</taxon>
        <taxon>Steinernematidae</taxon>
        <taxon>Steinernema</taxon>
    </lineage>
</organism>
<evidence type="ECO:0000313" key="2">
    <source>
        <dbReference type="EMBL" id="TKR60460.1"/>
    </source>
</evidence>
<dbReference type="AlphaFoldDB" id="A0A4U5LWB3"/>
<reference evidence="2 3" key="1">
    <citation type="journal article" date="2015" name="Genome Biol.">
        <title>Comparative genomics of Steinernema reveals deeply conserved gene regulatory networks.</title>
        <authorList>
            <person name="Dillman A.R."/>
            <person name="Macchietto M."/>
            <person name="Porter C.F."/>
            <person name="Rogers A."/>
            <person name="Williams B."/>
            <person name="Antoshechkin I."/>
            <person name="Lee M.M."/>
            <person name="Goodwin Z."/>
            <person name="Lu X."/>
            <person name="Lewis E.E."/>
            <person name="Goodrich-Blair H."/>
            <person name="Stock S.P."/>
            <person name="Adams B.J."/>
            <person name="Sternberg P.W."/>
            <person name="Mortazavi A."/>
        </authorList>
    </citation>
    <scope>NUCLEOTIDE SEQUENCE [LARGE SCALE GENOMIC DNA]</scope>
    <source>
        <strain evidence="2 3">ALL</strain>
    </source>
</reference>
<evidence type="ECO:0000313" key="3">
    <source>
        <dbReference type="Proteomes" id="UP000298663"/>
    </source>
</evidence>
<protein>
    <submittedName>
        <fullName evidence="2">Uncharacterized protein</fullName>
    </submittedName>
</protein>
<feature type="region of interest" description="Disordered" evidence="1">
    <location>
        <begin position="34"/>
        <end position="65"/>
    </location>
</feature>
<gene>
    <name evidence="2" type="ORF">L596_027704</name>
</gene>
<proteinExistence type="predicted"/>
<reference evidence="2 3" key="2">
    <citation type="journal article" date="2019" name="G3 (Bethesda)">
        <title>Hybrid Assembly of the Genome of the Entomopathogenic Nematode Steinernema carpocapsae Identifies the X-Chromosome.</title>
        <authorList>
            <person name="Serra L."/>
            <person name="Macchietto M."/>
            <person name="Macias-Munoz A."/>
            <person name="McGill C.J."/>
            <person name="Rodriguez I.M."/>
            <person name="Rodriguez B."/>
            <person name="Murad R."/>
            <person name="Mortazavi A."/>
        </authorList>
    </citation>
    <scope>NUCLEOTIDE SEQUENCE [LARGE SCALE GENOMIC DNA]</scope>
    <source>
        <strain evidence="2 3">ALL</strain>
    </source>
</reference>
<evidence type="ECO:0000256" key="1">
    <source>
        <dbReference type="SAM" id="MobiDB-lite"/>
    </source>
</evidence>
<sequence>MRFHRHLERTFNCHIRSMEQTYFQCVQKNIMPVTPVEPKQKKRRSRKRKAPMYPVEEPERSPEVLQPPANATHEIAAEDAPVNVLEWSSFAFIPGEFCAYSTPKPASRSEIEGALLCEEVPNIEEPRLEELSSRSTATADAQDLSPKDVIFVMLAYEEAGAEAIFKAGFEEARKHAIKWNIDSEDPVVAMVVHQSRACFDEFRLLFRINFAYEESSWTTSPSAYALFVL</sequence>
<accession>A0A4U5LWB3</accession>
<dbReference type="EMBL" id="AZBU02000011">
    <property type="protein sequence ID" value="TKR60460.1"/>
    <property type="molecule type" value="Genomic_DNA"/>
</dbReference>
<comment type="caution">
    <text evidence="2">The sequence shown here is derived from an EMBL/GenBank/DDBJ whole genome shotgun (WGS) entry which is preliminary data.</text>
</comment>